<proteinExistence type="predicted"/>
<feature type="transmembrane region" description="Helical" evidence="1">
    <location>
        <begin position="165"/>
        <end position="187"/>
    </location>
</feature>
<feature type="transmembrane region" description="Helical" evidence="1">
    <location>
        <begin position="59"/>
        <end position="87"/>
    </location>
</feature>
<dbReference type="GO" id="GO:0004175">
    <property type="term" value="F:endopeptidase activity"/>
    <property type="evidence" value="ECO:0007669"/>
    <property type="project" value="UniProtKB-ARBA"/>
</dbReference>
<feature type="transmembrane region" description="Helical" evidence="1">
    <location>
        <begin position="199"/>
        <end position="218"/>
    </location>
</feature>
<keyword evidence="1" id="KW-1133">Transmembrane helix</keyword>
<keyword evidence="3" id="KW-0482">Metalloprotease</keyword>
<dbReference type="GO" id="GO:0006508">
    <property type="term" value="P:proteolysis"/>
    <property type="evidence" value="ECO:0007669"/>
    <property type="project" value="UniProtKB-KW"/>
</dbReference>
<feature type="transmembrane region" description="Helical" evidence="1">
    <location>
        <begin position="248"/>
        <end position="266"/>
    </location>
</feature>
<evidence type="ECO:0000256" key="1">
    <source>
        <dbReference type="SAM" id="Phobius"/>
    </source>
</evidence>
<feature type="transmembrane region" description="Helical" evidence="1">
    <location>
        <begin position="278"/>
        <end position="295"/>
    </location>
</feature>
<feature type="domain" description="CAAX prenyl protease 2/Lysostaphin resistance protein A-like" evidence="2">
    <location>
        <begin position="168"/>
        <end position="252"/>
    </location>
</feature>
<evidence type="ECO:0000259" key="2">
    <source>
        <dbReference type="Pfam" id="PF02517"/>
    </source>
</evidence>
<comment type="caution">
    <text evidence="3">The sequence shown here is derived from an EMBL/GenBank/DDBJ whole genome shotgun (WGS) entry which is preliminary data.</text>
</comment>
<dbReference type="EMBL" id="VOEJ01000003">
    <property type="protein sequence ID" value="TWR29810.1"/>
    <property type="molecule type" value="Genomic_DNA"/>
</dbReference>
<dbReference type="Pfam" id="PF02517">
    <property type="entry name" value="Rce1-like"/>
    <property type="match status" value="1"/>
</dbReference>
<feature type="transmembrane region" description="Helical" evidence="1">
    <location>
        <begin position="99"/>
        <end position="119"/>
    </location>
</feature>
<dbReference type="OrthoDB" id="1523022at2"/>
<evidence type="ECO:0000313" key="4">
    <source>
        <dbReference type="Proteomes" id="UP000320042"/>
    </source>
</evidence>
<dbReference type="GO" id="GO:0008237">
    <property type="term" value="F:metallopeptidase activity"/>
    <property type="evidence" value="ECO:0007669"/>
    <property type="project" value="UniProtKB-KW"/>
</dbReference>
<dbReference type="RefSeq" id="WP_146381366.1">
    <property type="nucleotide sequence ID" value="NZ_VOEJ01000003.1"/>
</dbReference>
<gene>
    <name evidence="3" type="ORF">FPZ43_08110</name>
</gene>
<feature type="transmembrane region" description="Helical" evidence="1">
    <location>
        <begin position="12"/>
        <end position="39"/>
    </location>
</feature>
<accession>A0A563UEM6</accession>
<dbReference type="AlphaFoldDB" id="A0A563UEM6"/>
<dbReference type="Proteomes" id="UP000320042">
    <property type="component" value="Unassembled WGS sequence"/>
</dbReference>
<organism evidence="3 4">
    <name type="scientific">Mucilaginibacter pallidiroseus</name>
    <dbReference type="NCBI Taxonomy" id="2599295"/>
    <lineage>
        <taxon>Bacteria</taxon>
        <taxon>Pseudomonadati</taxon>
        <taxon>Bacteroidota</taxon>
        <taxon>Sphingobacteriia</taxon>
        <taxon>Sphingobacteriales</taxon>
        <taxon>Sphingobacteriaceae</taxon>
        <taxon>Mucilaginibacter</taxon>
    </lineage>
</organism>
<dbReference type="GO" id="GO:0080120">
    <property type="term" value="P:CAAX-box protein maturation"/>
    <property type="evidence" value="ECO:0007669"/>
    <property type="project" value="UniProtKB-ARBA"/>
</dbReference>
<keyword evidence="4" id="KW-1185">Reference proteome</keyword>
<keyword evidence="3" id="KW-0378">Hydrolase</keyword>
<protein>
    <submittedName>
        <fullName evidence="3">CPBP family intramembrane metalloprotease</fullName>
    </submittedName>
</protein>
<sequence length="313" mass="35149">MVKRPVNQMTPGLQFLVFICISIGIILLGTVISFVIVLATQGLDVLLDVLRGTLNNPGIVRALYVLQIVGTTLPIFIAPVVFACYIVKQPAEYLKTTIKINWVLFVAAFFIMMISMPLIELSSNINQKMVLPEFLKGIEDWMKRSEVMARKVTDLLLKMDTVADMIKNLVLVGLLTAIVEEFMFRGVVQTLMMKMTKNLHAAVWITAILFSAFHMEFYGFLPRMIIGAILGYFAAWSGSVWPAVWGHFLNNGTAVVVTYLFQHKMIKTSPDSTHVFNYGSYIFSLIIIIILLLVYKNLAQGKNSHDFNGEELG</sequence>
<reference evidence="3 4" key="1">
    <citation type="submission" date="2019-07" db="EMBL/GenBank/DDBJ databases">
        <authorList>
            <person name="Kim J."/>
        </authorList>
    </citation>
    <scope>NUCLEOTIDE SEQUENCE [LARGE SCALE GENOMIC DNA]</scope>
    <source>
        <strain evidence="4">dk17</strain>
    </source>
</reference>
<keyword evidence="1" id="KW-0812">Transmembrane</keyword>
<dbReference type="InterPro" id="IPR003675">
    <property type="entry name" value="Rce1/LyrA-like_dom"/>
</dbReference>
<dbReference type="PANTHER" id="PTHR43592:SF15">
    <property type="entry name" value="CAAX AMINO TERMINAL PROTEASE FAMILY PROTEIN"/>
    <property type="match status" value="1"/>
</dbReference>
<dbReference type="PANTHER" id="PTHR43592">
    <property type="entry name" value="CAAX AMINO TERMINAL PROTEASE"/>
    <property type="match status" value="1"/>
</dbReference>
<keyword evidence="3" id="KW-0645">Protease</keyword>
<keyword evidence="1" id="KW-0472">Membrane</keyword>
<evidence type="ECO:0000313" key="3">
    <source>
        <dbReference type="EMBL" id="TWR29810.1"/>
    </source>
</evidence>
<name>A0A563UEM6_9SPHI</name>